<evidence type="ECO:0000313" key="1">
    <source>
        <dbReference type="EMBL" id="KAG5597195.1"/>
    </source>
</evidence>
<gene>
    <name evidence="1" type="ORF">H5410_038427</name>
</gene>
<organism evidence="1 2">
    <name type="scientific">Solanum commersonii</name>
    <name type="common">Commerson's wild potato</name>
    <name type="synonym">Commerson's nightshade</name>
    <dbReference type="NCBI Taxonomy" id="4109"/>
    <lineage>
        <taxon>Eukaryota</taxon>
        <taxon>Viridiplantae</taxon>
        <taxon>Streptophyta</taxon>
        <taxon>Embryophyta</taxon>
        <taxon>Tracheophyta</taxon>
        <taxon>Spermatophyta</taxon>
        <taxon>Magnoliopsida</taxon>
        <taxon>eudicotyledons</taxon>
        <taxon>Gunneridae</taxon>
        <taxon>Pentapetalae</taxon>
        <taxon>asterids</taxon>
        <taxon>lamiids</taxon>
        <taxon>Solanales</taxon>
        <taxon>Solanaceae</taxon>
        <taxon>Solanoideae</taxon>
        <taxon>Solaneae</taxon>
        <taxon>Solanum</taxon>
    </lineage>
</organism>
<keyword evidence="2" id="KW-1185">Reference proteome</keyword>
<name>A0A9J5Y8X3_SOLCO</name>
<accession>A0A9J5Y8X3</accession>
<sequence length="87" mass="9558">MLIVSTLLDIYCSSSLVCRTLGKISRKLALVSQKLASRFAFLLAVCVDCFRRIADARFVCLFVLGLSLRGVVQALLRCPTIPQKIGP</sequence>
<reference evidence="1 2" key="1">
    <citation type="submission" date="2020-09" db="EMBL/GenBank/DDBJ databases">
        <title>De no assembly of potato wild relative species, Solanum commersonii.</title>
        <authorList>
            <person name="Cho K."/>
        </authorList>
    </citation>
    <scope>NUCLEOTIDE SEQUENCE [LARGE SCALE GENOMIC DNA]</scope>
    <source>
        <strain evidence="1">LZ3.2</strain>
        <tissue evidence="1">Leaf</tissue>
    </source>
</reference>
<dbReference type="Proteomes" id="UP000824120">
    <property type="component" value="Chromosome 7"/>
</dbReference>
<comment type="caution">
    <text evidence="1">The sequence shown here is derived from an EMBL/GenBank/DDBJ whole genome shotgun (WGS) entry which is preliminary data.</text>
</comment>
<protein>
    <submittedName>
        <fullName evidence="1">Uncharacterized protein</fullName>
    </submittedName>
</protein>
<proteinExistence type="predicted"/>
<dbReference type="EMBL" id="JACXVP010000007">
    <property type="protein sequence ID" value="KAG5597195.1"/>
    <property type="molecule type" value="Genomic_DNA"/>
</dbReference>
<evidence type="ECO:0000313" key="2">
    <source>
        <dbReference type="Proteomes" id="UP000824120"/>
    </source>
</evidence>
<dbReference type="AlphaFoldDB" id="A0A9J5Y8X3"/>